<evidence type="ECO:0000256" key="2">
    <source>
        <dbReference type="ARBA" id="ARBA00005346"/>
    </source>
</evidence>
<dbReference type="PANTHER" id="PTHR42703:SF1">
    <property type="entry name" value="NA(+)_H(+) ANTIPORTER SUBUNIT D1"/>
    <property type="match status" value="1"/>
</dbReference>
<dbReference type="Pfam" id="PF00361">
    <property type="entry name" value="Proton_antipo_M"/>
    <property type="match status" value="1"/>
</dbReference>
<comment type="caution">
    <text evidence="10">The sequence shown here is derived from an EMBL/GenBank/DDBJ whole genome shotgun (WGS) entry which is preliminary data.</text>
</comment>
<accession>A0A7C5VWB3</accession>
<evidence type="ECO:0000313" key="10">
    <source>
        <dbReference type="EMBL" id="HHM97155.1"/>
    </source>
</evidence>
<evidence type="ECO:0000259" key="9">
    <source>
        <dbReference type="Pfam" id="PF00361"/>
    </source>
</evidence>
<keyword evidence="6 8" id="KW-0472">Membrane</keyword>
<gene>
    <name evidence="10" type="ORF">ENM21_08115</name>
</gene>
<proteinExistence type="inferred from homology"/>
<feature type="transmembrane region" description="Helical" evidence="8">
    <location>
        <begin position="203"/>
        <end position="228"/>
    </location>
</feature>
<feature type="transmembrane region" description="Helical" evidence="8">
    <location>
        <begin position="72"/>
        <end position="96"/>
    </location>
</feature>
<feature type="transmembrane region" description="Helical" evidence="8">
    <location>
        <begin position="108"/>
        <end position="126"/>
    </location>
</feature>
<name>A0A7C5VWB3_THERO</name>
<evidence type="ECO:0000256" key="6">
    <source>
        <dbReference type="ARBA" id="ARBA00023136"/>
    </source>
</evidence>
<evidence type="ECO:0000256" key="1">
    <source>
        <dbReference type="ARBA" id="ARBA00004651"/>
    </source>
</evidence>
<dbReference type="GO" id="GO:0008137">
    <property type="term" value="F:NADH dehydrogenase (ubiquinone) activity"/>
    <property type="evidence" value="ECO:0007669"/>
    <property type="project" value="InterPro"/>
</dbReference>
<evidence type="ECO:0000256" key="3">
    <source>
        <dbReference type="ARBA" id="ARBA00022475"/>
    </source>
</evidence>
<evidence type="ECO:0000256" key="4">
    <source>
        <dbReference type="ARBA" id="ARBA00022692"/>
    </source>
</evidence>
<comment type="similarity">
    <text evidence="2">Belongs to the CPA3 antiporters (TC 2.A.63) subunit D family.</text>
</comment>
<dbReference type="InterPro" id="IPR050586">
    <property type="entry name" value="CPA3_Na-H_Antiporter_D"/>
</dbReference>
<evidence type="ECO:0000256" key="7">
    <source>
        <dbReference type="RuleBase" id="RU000320"/>
    </source>
</evidence>
<dbReference type="AlphaFoldDB" id="A0A7C5VWB3"/>
<feature type="transmembrane region" description="Helical" evidence="8">
    <location>
        <begin position="31"/>
        <end position="52"/>
    </location>
</feature>
<keyword evidence="5 8" id="KW-1133">Transmembrane helix</keyword>
<feature type="transmembrane region" description="Helical" evidence="8">
    <location>
        <begin position="269"/>
        <end position="291"/>
    </location>
</feature>
<protein>
    <submittedName>
        <fullName evidence="10">Na+/H+ antiporter subunit D</fullName>
    </submittedName>
</protein>
<organism evidence="10">
    <name type="scientific">Thermomicrobium roseum</name>
    <dbReference type="NCBI Taxonomy" id="500"/>
    <lineage>
        <taxon>Bacteria</taxon>
        <taxon>Pseudomonadati</taxon>
        <taxon>Thermomicrobiota</taxon>
        <taxon>Thermomicrobia</taxon>
        <taxon>Thermomicrobiales</taxon>
        <taxon>Thermomicrobiaceae</taxon>
        <taxon>Thermomicrobium</taxon>
    </lineage>
</organism>
<feature type="transmembrane region" description="Helical" evidence="8">
    <location>
        <begin position="298"/>
        <end position="320"/>
    </location>
</feature>
<dbReference type="InterPro" id="IPR001750">
    <property type="entry name" value="ND/Mrp_TM"/>
</dbReference>
<sequence>MGLLVTLPLLLSLAFSLTLFAVRRRRTASHVLAIIGASALLASAIALLFVVAREGLQVVALGKWPAPYGIVLVADLFSAAMVLVCALVSWATIVYATAWIDPERERTGFYPLVFALLLGVNGAFLTGDLFNLYVWFEVMLMASFVLLVLGAERGQVEGGIKYVSLNLLASAFFLSATGILYGISGTLNFADLSRVLSGTDPRILDLVAVLFGIAFGIKAGVFPLFFWLPASYHTPPVPVSALFAGLLTKVGVYALVRVFTLLFVHNPGWTHTLLLGCAALTMLTGVFGALAQHDVRRILSFHIVSQIGYMIFGLALLTPLGLASSVFYLIHHIVVKTNLFLIGGLIERAFGTGSLDRLGGIFRERAWLGLLFLIPAFSLAGIPPLSGFTAKLLVIRAGLATHSYLATAIAVVVGLFTLLSMLKIWNEAFWKAPPEGGHADTASVQYNARLVLPTIVLAAVTLYLGIAGEMLLGLSMKAAEQLLDPAGYRAAVLGTVNPVAIAGG</sequence>
<feature type="transmembrane region" description="Helical" evidence="8">
    <location>
        <begin position="446"/>
        <end position="466"/>
    </location>
</feature>
<evidence type="ECO:0000256" key="8">
    <source>
        <dbReference type="SAM" id="Phobius"/>
    </source>
</evidence>
<keyword evidence="4 7" id="KW-0812">Transmembrane</keyword>
<dbReference type="InterPro" id="IPR003918">
    <property type="entry name" value="NADH_UbQ_OxRdtase"/>
</dbReference>
<reference evidence="10" key="1">
    <citation type="journal article" date="2020" name="mSystems">
        <title>Genome- and Community-Level Interaction Insights into Carbon Utilization and Element Cycling Functions of Hydrothermarchaeota in Hydrothermal Sediment.</title>
        <authorList>
            <person name="Zhou Z."/>
            <person name="Liu Y."/>
            <person name="Xu W."/>
            <person name="Pan J."/>
            <person name="Luo Z.H."/>
            <person name="Li M."/>
        </authorList>
    </citation>
    <scope>NUCLEOTIDE SEQUENCE [LARGE SCALE GENOMIC DNA]</scope>
    <source>
        <strain evidence="10">SpSt-1065</strain>
    </source>
</reference>
<dbReference type="GO" id="GO:0042773">
    <property type="term" value="P:ATP synthesis coupled electron transport"/>
    <property type="evidence" value="ECO:0007669"/>
    <property type="project" value="InterPro"/>
</dbReference>
<feature type="transmembrane region" description="Helical" evidence="8">
    <location>
        <begin position="132"/>
        <end position="151"/>
    </location>
</feature>
<feature type="domain" description="NADH:quinone oxidoreductase/Mrp antiporter transmembrane" evidence="9">
    <location>
        <begin position="127"/>
        <end position="417"/>
    </location>
</feature>
<feature type="transmembrane region" description="Helical" evidence="8">
    <location>
        <begin position="366"/>
        <end position="385"/>
    </location>
</feature>
<feature type="transmembrane region" description="Helical" evidence="8">
    <location>
        <begin position="6"/>
        <end position="22"/>
    </location>
</feature>
<dbReference type="EMBL" id="DRWX01000371">
    <property type="protein sequence ID" value="HHM97155.1"/>
    <property type="molecule type" value="Genomic_DNA"/>
</dbReference>
<feature type="transmembrane region" description="Helical" evidence="8">
    <location>
        <begin position="240"/>
        <end position="263"/>
    </location>
</feature>
<feature type="transmembrane region" description="Helical" evidence="8">
    <location>
        <begin position="163"/>
        <end position="183"/>
    </location>
</feature>
<feature type="transmembrane region" description="Helical" evidence="8">
    <location>
        <begin position="405"/>
        <end position="425"/>
    </location>
</feature>
<evidence type="ECO:0000256" key="5">
    <source>
        <dbReference type="ARBA" id="ARBA00022989"/>
    </source>
</evidence>
<dbReference type="PRINTS" id="PR01437">
    <property type="entry name" value="NUOXDRDTASE4"/>
</dbReference>
<dbReference type="GO" id="GO:0005886">
    <property type="term" value="C:plasma membrane"/>
    <property type="evidence" value="ECO:0007669"/>
    <property type="project" value="UniProtKB-SubCell"/>
</dbReference>
<dbReference type="NCBIfam" id="NF009306">
    <property type="entry name" value="PRK12663.1"/>
    <property type="match status" value="1"/>
</dbReference>
<dbReference type="PANTHER" id="PTHR42703">
    <property type="entry name" value="NADH DEHYDROGENASE"/>
    <property type="match status" value="1"/>
</dbReference>
<feature type="transmembrane region" description="Helical" evidence="8">
    <location>
        <begin position="326"/>
        <end position="346"/>
    </location>
</feature>
<comment type="subcellular location">
    <subcellularLocation>
        <location evidence="1">Cell membrane</location>
        <topology evidence="1">Multi-pass membrane protein</topology>
    </subcellularLocation>
    <subcellularLocation>
        <location evidence="7">Membrane</location>
        <topology evidence="7">Multi-pass membrane protein</topology>
    </subcellularLocation>
</comment>
<keyword evidence="3" id="KW-1003">Cell membrane</keyword>